<keyword evidence="11" id="KW-1185">Reference proteome</keyword>
<name>A0A0L1J1J8_ASPN3</name>
<comment type="caution">
    <text evidence="10">The sequence shown here is derived from an EMBL/GenBank/DDBJ whole genome shotgun (WGS) entry which is preliminary data.</text>
</comment>
<reference evidence="10 11" key="1">
    <citation type="submission" date="2014-06" db="EMBL/GenBank/DDBJ databases">
        <title>The Genome of the Aflatoxigenic Filamentous Fungus Aspergillus nomius.</title>
        <authorList>
            <person name="Moore M.G."/>
            <person name="Shannon B.M."/>
            <person name="Brian M.M."/>
        </authorList>
    </citation>
    <scope>NUCLEOTIDE SEQUENCE [LARGE SCALE GENOMIC DNA]</scope>
    <source>
        <strain evidence="10 11">NRRL 13137</strain>
    </source>
</reference>
<comment type="function">
    <text evidence="1">Ornithine decarboxylase (ODC) antizyme protein that negatively regulates ODC activity and intracellular polyamine biosynthesis in response to increased intracellular polyamine levels. Binds to ODC monomers, inhibiting the assembly of the functional ODC homodimer, and targets the monomers for ubiquitin-independent proteolytic destruction by the 26S proteasome.</text>
</comment>
<keyword evidence="6" id="KW-0688">Ribosomal frameshifting</keyword>
<evidence type="ECO:0000256" key="6">
    <source>
        <dbReference type="ARBA" id="ARBA00022758"/>
    </source>
</evidence>
<evidence type="ECO:0000259" key="9">
    <source>
        <dbReference type="PROSITE" id="PS51792"/>
    </source>
</evidence>
<protein>
    <recommendedName>
        <fullName evidence="9">Yippee domain-containing protein</fullName>
    </recommendedName>
</protein>
<dbReference type="Pfam" id="PF03226">
    <property type="entry name" value="Yippee-Mis18"/>
    <property type="match status" value="1"/>
</dbReference>
<evidence type="ECO:0000313" key="11">
    <source>
        <dbReference type="Proteomes" id="UP000037505"/>
    </source>
</evidence>
<gene>
    <name evidence="10" type="ORF">ANOM_005859</name>
</gene>
<dbReference type="InterPro" id="IPR039058">
    <property type="entry name" value="Yippee_fam"/>
</dbReference>
<dbReference type="RefSeq" id="XP_015406448.1">
    <property type="nucleotide sequence ID" value="XM_015551116.1"/>
</dbReference>
<sequence>MVSITTLRLGLCYLSQEPSGIPEVPSGSKTLSPSPPPDLSTHAGMESSFSGNIIPEYKGGAAHTIPEECERLFCDTLSVIFLGERIISGQESLGAGAYQIQPSSSGYEHSRIQEWIEVLDYTSDCIYRGFMTSSNDERTLFIFFRERALGQGLKTGLIALFELASLPEFGCSQIVACIPRSQDAAELEVVRNLGWCGFNLTTLQPWSTRDCVELSLSAEWLFWVLKFSSATVTLQQVEIVHCSKRTSESEARCFLGRYGMTSIISKGFTGRHGRAYLVSAEPIVCAVSISTTSSPTESLPNTIMQKPVSRQLVTGAHTVSDISCAFCGNILGWKYVAAEEDSQRYKVGKFILETKRTVTSSSWESDSYAGPVAPSGPMTSAKVDVGTPGDCVEFDSQDEDECEDLFAGVWSPGLAIRRRSRKLDRHTSIFGLTP</sequence>
<evidence type="ECO:0000256" key="3">
    <source>
        <dbReference type="ARBA" id="ARBA00008796"/>
    </source>
</evidence>
<evidence type="ECO:0000256" key="2">
    <source>
        <dbReference type="ARBA" id="ARBA00005613"/>
    </source>
</evidence>
<dbReference type="Proteomes" id="UP000037505">
    <property type="component" value="Unassembled WGS sequence"/>
</dbReference>
<comment type="similarity">
    <text evidence="3">Belongs to the ODC antizyme family.</text>
</comment>
<organism evidence="10 11">
    <name type="scientific">Aspergillus nomiae NRRL (strain ATCC 15546 / NRRL 13137 / CBS 260.88 / M93)</name>
    <dbReference type="NCBI Taxonomy" id="1509407"/>
    <lineage>
        <taxon>Eukaryota</taxon>
        <taxon>Fungi</taxon>
        <taxon>Dikarya</taxon>
        <taxon>Ascomycota</taxon>
        <taxon>Pezizomycotina</taxon>
        <taxon>Eurotiomycetes</taxon>
        <taxon>Eurotiomycetidae</taxon>
        <taxon>Eurotiales</taxon>
        <taxon>Aspergillaceae</taxon>
        <taxon>Aspergillus</taxon>
        <taxon>Aspergillus subgen. Circumdati</taxon>
    </lineage>
</organism>
<evidence type="ECO:0000313" key="10">
    <source>
        <dbReference type="EMBL" id="KNG85525.1"/>
    </source>
</evidence>
<comment type="similarity">
    <text evidence="2">Belongs to the yippee family.</text>
</comment>
<accession>A0A0L1J1J8</accession>
<evidence type="ECO:0000256" key="8">
    <source>
        <dbReference type="SAM" id="MobiDB-lite"/>
    </source>
</evidence>
<evidence type="ECO:0000256" key="5">
    <source>
        <dbReference type="ARBA" id="ARBA00022723"/>
    </source>
</evidence>
<dbReference type="SUPFAM" id="SSF55729">
    <property type="entry name" value="Acyl-CoA N-acyltransferases (Nat)"/>
    <property type="match status" value="1"/>
</dbReference>
<dbReference type="InterPro" id="IPR002993">
    <property type="entry name" value="ODC_AZ"/>
</dbReference>
<dbReference type="STRING" id="1509407.A0A0L1J1J8"/>
<dbReference type="GO" id="GO:0046872">
    <property type="term" value="F:metal ion binding"/>
    <property type="evidence" value="ECO:0007669"/>
    <property type="project" value="UniProtKB-KW"/>
</dbReference>
<evidence type="ECO:0000256" key="4">
    <source>
        <dbReference type="ARBA" id="ARBA00011486"/>
    </source>
</evidence>
<keyword evidence="7" id="KW-0862">Zinc</keyword>
<evidence type="ECO:0000256" key="1">
    <source>
        <dbReference type="ARBA" id="ARBA00002307"/>
    </source>
</evidence>
<dbReference type="EMBL" id="JNOM01000153">
    <property type="protein sequence ID" value="KNG85525.1"/>
    <property type="molecule type" value="Genomic_DNA"/>
</dbReference>
<comment type="subunit">
    <text evidence="4">Interacts with ODC and thereby sterically blocks ODC homodimerization.</text>
</comment>
<dbReference type="PROSITE" id="PS51792">
    <property type="entry name" value="YIPPEE"/>
    <property type="match status" value="1"/>
</dbReference>
<feature type="domain" description="Yippee" evidence="9">
    <location>
        <begin position="266"/>
        <end position="361"/>
    </location>
</feature>
<dbReference type="InterPro" id="IPR034751">
    <property type="entry name" value="Yippee"/>
</dbReference>
<proteinExistence type="inferred from homology"/>
<dbReference type="OrthoDB" id="6407410at2759"/>
<dbReference type="InterPro" id="IPR016181">
    <property type="entry name" value="Acyl_CoA_acyltransferase"/>
</dbReference>
<dbReference type="GeneID" id="26807663"/>
<evidence type="ECO:0000256" key="7">
    <source>
        <dbReference type="ARBA" id="ARBA00022833"/>
    </source>
</evidence>
<dbReference type="AlphaFoldDB" id="A0A0L1J1J8"/>
<feature type="region of interest" description="Disordered" evidence="8">
    <location>
        <begin position="20"/>
        <end position="45"/>
    </location>
</feature>
<dbReference type="GO" id="GO:0008073">
    <property type="term" value="F:ornithine decarboxylase inhibitor activity"/>
    <property type="evidence" value="ECO:0007669"/>
    <property type="project" value="InterPro"/>
</dbReference>
<dbReference type="Pfam" id="PF02100">
    <property type="entry name" value="ODC_AZ"/>
    <property type="match status" value="1"/>
</dbReference>
<dbReference type="GO" id="GO:0075523">
    <property type="term" value="P:viral translational frameshifting"/>
    <property type="evidence" value="ECO:0007669"/>
    <property type="project" value="UniProtKB-KW"/>
</dbReference>
<keyword evidence="5" id="KW-0479">Metal-binding</keyword>
<dbReference type="Gene3D" id="3.40.630.60">
    <property type="match status" value="1"/>
</dbReference>
<dbReference type="PANTHER" id="PTHR13848">
    <property type="entry name" value="PROTEIN YIPPEE-LIKE CG15309-RELATED"/>
    <property type="match status" value="1"/>
</dbReference>
<dbReference type="InterPro" id="IPR004910">
    <property type="entry name" value="Yippee/Mis18/Cereblon"/>
</dbReference>
<dbReference type="InterPro" id="IPR038581">
    <property type="entry name" value="ODC_AZ_sf"/>
</dbReference>